<evidence type="ECO:0000313" key="18">
    <source>
        <dbReference type="Proteomes" id="UP000297861"/>
    </source>
</evidence>
<name>A0A4Y8LFB9_9BACT</name>
<dbReference type="PROSITE" id="PS52016">
    <property type="entry name" value="TONB_DEPENDENT_REC_3"/>
    <property type="match status" value="1"/>
</dbReference>
<feature type="domain" description="TonB-dependent receptor plug" evidence="16">
    <location>
        <begin position="54"/>
        <end position="153"/>
    </location>
</feature>
<keyword evidence="4" id="KW-0410">Iron transport</keyword>
<keyword evidence="7" id="KW-0408">Iron</keyword>
<evidence type="ECO:0000259" key="16">
    <source>
        <dbReference type="Pfam" id="PF07715"/>
    </source>
</evidence>
<keyword evidence="5 12" id="KW-0812">Transmembrane</keyword>
<keyword evidence="6 14" id="KW-0732">Signal</keyword>
<keyword evidence="9 13" id="KW-0798">TonB box</keyword>
<dbReference type="STRING" id="1121485.GCA_000426485_00255"/>
<proteinExistence type="inferred from homology"/>
<dbReference type="EMBL" id="SOML01000001">
    <property type="protein sequence ID" value="TFD99216.1"/>
    <property type="molecule type" value="Genomic_DNA"/>
</dbReference>
<dbReference type="Pfam" id="PF07715">
    <property type="entry name" value="Plug"/>
    <property type="match status" value="1"/>
</dbReference>
<dbReference type="SUPFAM" id="SSF56935">
    <property type="entry name" value="Porins"/>
    <property type="match status" value="1"/>
</dbReference>
<dbReference type="InterPro" id="IPR012910">
    <property type="entry name" value="Plug_dom"/>
</dbReference>
<evidence type="ECO:0000313" key="17">
    <source>
        <dbReference type="EMBL" id="TFD99216.1"/>
    </source>
</evidence>
<keyword evidence="2 12" id="KW-0813">Transport</keyword>
<dbReference type="OrthoDB" id="9775095at2"/>
<comment type="similarity">
    <text evidence="12 13">Belongs to the TonB-dependent receptor family.</text>
</comment>
<keyword evidence="3 12" id="KW-1134">Transmembrane beta strand</keyword>
<feature type="signal peptide" evidence="14">
    <location>
        <begin position="1"/>
        <end position="17"/>
    </location>
</feature>
<dbReference type="InterPro" id="IPR036942">
    <property type="entry name" value="Beta-barrel_TonB_sf"/>
</dbReference>
<evidence type="ECO:0000259" key="15">
    <source>
        <dbReference type="Pfam" id="PF00593"/>
    </source>
</evidence>
<comment type="caution">
    <text evidence="17">The sequence shown here is derived from an EMBL/GenBank/DDBJ whole genome shotgun (WGS) entry which is preliminary data.</text>
</comment>
<dbReference type="GO" id="GO:0009279">
    <property type="term" value="C:cell outer membrane"/>
    <property type="evidence" value="ECO:0007669"/>
    <property type="project" value="UniProtKB-SubCell"/>
</dbReference>
<evidence type="ECO:0000256" key="9">
    <source>
        <dbReference type="ARBA" id="ARBA00023077"/>
    </source>
</evidence>
<keyword evidence="10 12" id="KW-0472">Membrane</keyword>
<dbReference type="GO" id="GO:0015344">
    <property type="term" value="F:siderophore uptake transmembrane transporter activity"/>
    <property type="evidence" value="ECO:0007669"/>
    <property type="project" value="TreeGrafter"/>
</dbReference>
<evidence type="ECO:0000256" key="11">
    <source>
        <dbReference type="ARBA" id="ARBA00023237"/>
    </source>
</evidence>
<dbReference type="InterPro" id="IPR000531">
    <property type="entry name" value="Beta-barrel_TonB"/>
</dbReference>
<reference evidence="17 18" key="1">
    <citation type="submission" date="2019-03" db="EMBL/GenBank/DDBJ databases">
        <title>San Antonio Military Medical Center submission to MRSN (WRAIR), pending publication.</title>
        <authorList>
            <person name="Blyth D.M."/>
            <person name="Mccarthy S.L."/>
            <person name="Schall S.E."/>
            <person name="Stam J.A."/>
            <person name="Ong A.C."/>
            <person name="Mcgann P.T."/>
        </authorList>
    </citation>
    <scope>NUCLEOTIDE SEQUENCE [LARGE SCALE GENOMIC DNA]</scope>
    <source>
        <strain evidence="17 18">MRSN571793</strain>
    </source>
</reference>
<evidence type="ECO:0000256" key="14">
    <source>
        <dbReference type="SAM" id="SignalP"/>
    </source>
</evidence>
<dbReference type="Proteomes" id="UP000297861">
    <property type="component" value="Unassembled WGS sequence"/>
</dbReference>
<protein>
    <submittedName>
        <fullName evidence="17">TonB-dependent receptor</fullName>
    </submittedName>
</protein>
<dbReference type="CDD" id="cd01347">
    <property type="entry name" value="ligand_gated_channel"/>
    <property type="match status" value="1"/>
</dbReference>
<dbReference type="Pfam" id="PF00593">
    <property type="entry name" value="TonB_dep_Rec_b-barrel"/>
    <property type="match status" value="1"/>
</dbReference>
<dbReference type="InterPro" id="IPR037066">
    <property type="entry name" value="Plug_dom_sf"/>
</dbReference>
<evidence type="ECO:0000256" key="2">
    <source>
        <dbReference type="ARBA" id="ARBA00022448"/>
    </source>
</evidence>
<gene>
    <name evidence="17" type="ORF">E2605_02890</name>
</gene>
<evidence type="ECO:0000256" key="5">
    <source>
        <dbReference type="ARBA" id="ARBA00022692"/>
    </source>
</evidence>
<evidence type="ECO:0000256" key="1">
    <source>
        <dbReference type="ARBA" id="ARBA00004571"/>
    </source>
</evidence>
<dbReference type="Gene3D" id="2.40.170.20">
    <property type="entry name" value="TonB-dependent receptor, beta-barrel domain"/>
    <property type="match status" value="1"/>
</dbReference>
<evidence type="ECO:0000256" key="10">
    <source>
        <dbReference type="ARBA" id="ARBA00023136"/>
    </source>
</evidence>
<feature type="chain" id="PRO_5021491752" evidence="14">
    <location>
        <begin position="18"/>
        <end position="784"/>
    </location>
</feature>
<organism evidence="17 18">
    <name type="scientific">Dysgonomonas capnocytophagoides</name>
    <dbReference type="NCBI Taxonomy" id="45254"/>
    <lineage>
        <taxon>Bacteria</taxon>
        <taxon>Pseudomonadati</taxon>
        <taxon>Bacteroidota</taxon>
        <taxon>Bacteroidia</taxon>
        <taxon>Bacteroidales</taxon>
        <taxon>Dysgonomonadaceae</taxon>
        <taxon>Dysgonomonas</taxon>
    </lineage>
</organism>
<keyword evidence="18" id="KW-1185">Reference proteome</keyword>
<evidence type="ECO:0000256" key="8">
    <source>
        <dbReference type="ARBA" id="ARBA00023065"/>
    </source>
</evidence>
<comment type="subcellular location">
    <subcellularLocation>
        <location evidence="1 12">Cell outer membrane</location>
        <topology evidence="1 12">Multi-pass membrane protein</topology>
    </subcellularLocation>
</comment>
<evidence type="ECO:0000256" key="4">
    <source>
        <dbReference type="ARBA" id="ARBA00022496"/>
    </source>
</evidence>
<evidence type="ECO:0000256" key="12">
    <source>
        <dbReference type="PROSITE-ProRule" id="PRU01360"/>
    </source>
</evidence>
<sequence length="784" mass="88581">MSGLLCLPMFYASTIHAQTSSITDTVHSIKEVTVLSNKKQDIKVTRLNVPLTYLPVSVSTVSNTVWDVRGITHIQDAIKFLPGAHMRTVYGAYQRLEVRGFDVTPIMIDGVKDERFVPPGNSAPFPDFASVESMELLKGPASVLHGQFAAGGILNVVRKAPSVENILNTRLTYGSYDNKQAMIDFGGSIYKSLRYRTVFNFSDNEGYRHTNDKRLSGYMALAYDIDSKQSLELRGGFNRDKYGTDVGLPPTMSNDIYNTDGNLYLSKGSSLAGLNRRARYNNESDLFINNGVNISARYTNQISQAFNINEYLTYTYDILDYFSTEPLSYLTSNNPIYNHYYNVSQADGSITKKYISLDTVQLTNPLKFAHKSYMINNHLEISGKLNLGSIKYEYLGGYAFVGYFRHSYKGYNKAPATDPLNSSGDVYGPGLYSKVSVYDPQSMGYMKTKFSKAYPSEMYLHGIYLQNIFELSKQLKLMLAGRYDYVDYKKTIKDDDVTDGKWKYDRTQPYVSTQNSAFTYRAGLVYLPIESLSVYGSFSNFFQPYRDFYSENTVYIDSDGNRYDPQNSKETFKPQRGYQGEIGARYSFKNIFYASASAYYIKRTNEKKNLTTITEEGEDKGKSVVGQVGTTTSKGFELEAGLKPVKNLSLAFGYTYTHAVVGDIKKTIYLDVENDKDVQLAYVPRNMFYTTGDYLFSSNLLKELQLNYTVSYTDKMYSNLTKDVTLASHVITDLGASYKLNNGVTISVNLNNVFDKEYATNTYGRQIIPSIGRNYMISLSYSLK</sequence>
<evidence type="ECO:0000256" key="7">
    <source>
        <dbReference type="ARBA" id="ARBA00023004"/>
    </source>
</evidence>
<evidence type="ECO:0000256" key="6">
    <source>
        <dbReference type="ARBA" id="ARBA00022729"/>
    </source>
</evidence>
<keyword evidence="17" id="KW-0675">Receptor</keyword>
<dbReference type="InterPro" id="IPR039426">
    <property type="entry name" value="TonB-dep_rcpt-like"/>
</dbReference>
<keyword evidence="8" id="KW-0406">Ion transport</keyword>
<accession>A0A4Y8LFB9</accession>
<dbReference type="PANTHER" id="PTHR32552">
    <property type="entry name" value="FERRICHROME IRON RECEPTOR-RELATED"/>
    <property type="match status" value="1"/>
</dbReference>
<dbReference type="PANTHER" id="PTHR32552:SF68">
    <property type="entry name" value="FERRICHROME OUTER MEMBRANE TRANSPORTER_PHAGE RECEPTOR"/>
    <property type="match status" value="1"/>
</dbReference>
<evidence type="ECO:0000256" key="3">
    <source>
        <dbReference type="ARBA" id="ARBA00022452"/>
    </source>
</evidence>
<dbReference type="Gene3D" id="2.170.130.10">
    <property type="entry name" value="TonB-dependent receptor, plug domain"/>
    <property type="match status" value="1"/>
</dbReference>
<dbReference type="AlphaFoldDB" id="A0A4Y8LFB9"/>
<evidence type="ECO:0000256" key="13">
    <source>
        <dbReference type="RuleBase" id="RU003357"/>
    </source>
</evidence>
<feature type="domain" description="TonB-dependent receptor-like beta-barrel" evidence="15">
    <location>
        <begin position="235"/>
        <end position="753"/>
    </location>
</feature>
<keyword evidence="11 12" id="KW-0998">Cell outer membrane</keyword>